<accession>A0A540V337</accession>
<keyword evidence="1" id="KW-0328">Glycosyltransferase</keyword>
<name>A0A540V337_9BACL</name>
<dbReference type="Pfam" id="PF13439">
    <property type="entry name" value="Glyco_transf_4"/>
    <property type="match status" value="1"/>
</dbReference>
<organism evidence="5 6">
    <name type="scientific">Ureibacillus terrenus</name>
    <dbReference type="NCBI Taxonomy" id="118246"/>
    <lineage>
        <taxon>Bacteria</taxon>
        <taxon>Bacillati</taxon>
        <taxon>Bacillota</taxon>
        <taxon>Bacilli</taxon>
        <taxon>Bacillales</taxon>
        <taxon>Caryophanaceae</taxon>
        <taxon>Ureibacillus</taxon>
    </lineage>
</organism>
<evidence type="ECO:0000313" key="5">
    <source>
        <dbReference type="EMBL" id="TQE91151.1"/>
    </source>
</evidence>
<dbReference type="RefSeq" id="WP_141601802.1">
    <property type="nucleotide sequence ID" value="NZ_JARMSC010000016.1"/>
</dbReference>
<dbReference type="SUPFAM" id="SSF53756">
    <property type="entry name" value="UDP-Glycosyltransferase/glycogen phosphorylase"/>
    <property type="match status" value="1"/>
</dbReference>
<comment type="caution">
    <text evidence="5">The sequence shown here is derived from an EMBL/GenBank/DDBJ whole genome shotgun (WGS) entry which is preliminary data.</text>
</comment>
<protein>
    <submittedName>
        <fullName evidence="5">Glycosyltransferase family 4 protein</fullName>
    </submittedName>
</protein>
<dbReference type="AlphaFoldDB" id="A0A540V337"/>
<dbReference type="EMBL" id="VIGD01000006">
    <property type="protein sequence ID" value="TQE91151.1"/>
    <property type="molecule type" value="Genomic_DNA"/>
</dbReference>
<feature type="domain" description="Glycosyltransferase subfamily 4-like N-terminal" evidence="3">
    <location>
        <begin position="24"/>
        <end position="188"/>
    </location>
</feature>
<dbReference type="InterPro" id="IPR028098">
    <property type="entry name" value="Glyco_trans_4-like_N"/>
</dbReference>
<evidence type="ECO:0000259" key="3">
    <source>
        <dbReference type="Pfam" id="PF13439"/>
    </source>
</evidence>
<dbReference type="OrthoDB" id="9813214at2"/>
<sequence length="389" mass="45462">MKVCKLIRRHSFKDVRVFEKEAISLKKLGYDVTIVAGKKNGKVFGPDRKPVSDSAFKNAKFVYQNINFLTYDIGTVNQFSVNQMIKALEKNTQNYFVDKLYQKALSTNADIYHAHELHALYDAVQIKRTLRKKGKKVKVIFDAHELEANSKLMSLLMKEVDHLITVSDSIKEIYQKRYPNVPATVIYNSPNFQEDLTSKDHYFSNSFVVAYEGVVTYQKGDPRKIINIANLCKKAIKNFRFEIFGYVYPGLKEKNAIEKHPYINCKWIDYHDLPKELSKVHAGYIYFDISAANRKYAMPNKFFSYLNNGIPVVVNQSIDMKRFIEKHQCGIVINKTNPSPADYFKEFYRLHANRKLLRQMSENARQAMRDIYCWEKMEERLAEVYNSLK</sequence>
<feature type="domain" description="Glucosyltransferase 3-like C-terminal" evidence="4">
    <location>
        <begin position="239"/>
        <end position="335"/>
    </location>
</feature>
<keyword evidence="2 5" id="KW-0808">Transferase</keyword>
<gene>
    <name evidence="5" type="ORF">FKZ59_05735</name>
</gene>
<dbReference type="Pfam" id="PF26337">
    <property type="entry name" value="Gtf3_C"/>
    <property type="match status" value="1"/>
</dbReference>
<evidence type="ECO:0000256" key="2">
    <source>
        <dbReference type="ARBA" id="ARBA00022679"/>
    </source>
</evidence>
<dbReference type="GO" id="GO:0016757">
    <property type="term" value="F:glycosyltransferase activity"/>
    <property type="evidence" value="ECO:0007669"/>
    <property type="project" value="UniProtKB-KW"/>
</dbReference>
<proteinExistence type="predicted"/>
<dbReference type="Proteomes" id="UP000315753">
    <property type="component" value="Unassembled WGS sequence"/>
</dbReference>
<keyword evidence="6" id="KW-1185">Reference proteome</keyword>
<dbReference type="InterPro" id="IPR058592">
    <property type="entry name" value="Gtf3_C"/>
</dbReference>
<reference evidence="5 6" key="1">
    <citation type="submission" date="2019-06" db="EMBL/GenBank/DDBJ databases">
        <title>Genome sequence of Ureibacillus terrenus.</title>
        <authorList>
            <person name="Maclea K.S."/>
            <person name="Simoes M."/>
        </authorList>
    </citation>
    <scope>NUCLEOTIDE SEQUENCE [LARGE SCALE GENOMIC DNA]</scope>
    <source>
        <strain evidence="5 6">ATCC BAA-384</strain>
    </source>
</reference>
<dbReference type="PANTHER" id="PTHR12526:SF629">
    <property type="entry name" value="TEICHURONIC ACID BIOSYNTHESIS GLYCOSYLTRANSFERASE TUAH-RELATED"/>
    <property type="match status" value="1"/>
</dbReference>
<evidence type="ECO:0000256" key="1">
    <source>
        <dbReference type="ARBA" id="ARBA00022676"/>
    </source>
</evidence>
<evidence type="ECO:0000313" key="6">
    <source>
        <dbReference type="Proteomes" id="UP000315753"/>
    </source>
</evidence>
<dbReference type="PANTHER" id="PTHR12526">
    <property type="entry name" value="GLYCOSYLTRANSFERASE"/>
    <property type="match status" value="1"/>
</dbReference>
<dbReference type="Gene3D" id="3.40.50.2000">
    <property type="entry name" value="Glycogen Phosphorylase B"/>
    <property type="match status" value="2"/>
</dbReference>
<evidence type="ECO:0000259" key="4">
    <source>
        <dbReference type="Pfam" id="PF26337"/>
    </source>
</evidence>